<dbReference type="Proteomes" id="UP000823388">
    <property type="component" value="Chromosome 4K"/>
</dbReference>
<name>A0A8T0TKP6_PANVG</name>
<evidence type="ECO:0000313" key="2">
    <source>
        <dbReference type="EMBL" id="KAG2610228.1"/>
    </source>
</evidence>
<protein>
    <submittedName>
        <fullName evidence="2">Uncharacterized protein</fullName>
    </submittedName>
</protein>
<keyword evidence="3" id="KW-1185">Reference proteome</keyword>
<sequence length="180" mass="19895">MPHRRSSPAEEPLRAPEKTYPRFPLYEDLWLTSLLTGLQRHLTAQIMQLQRVEASPHRPRTRSRTSALHSARLRFPQAAVFAENKKTQCASRSPTLARLAPAAAAATTPSRCPSPRSHGRGMPAHVPVPCCSRRPGTLAAVALEIVASPSPSPSPASRRGRFRPHAKRPERRPRRSSTLS</sequence>
<feature type="compositionally biased region" description="Basic residues" evidence="1">
    <location>
        <begin position="158"/>
        <end position="180"/>
    </location>
</feature>
<accession>A0A8T0TKP6</accession>
<dbReference type="AlphaFoldDB" id="A0A8T0TKP6"/>
<proteinExistence type="predicted"/>
<organism evidence="2 3">
    <name type="scientific">Panicum virgatum</name>
    <name type="common">Blackwell switchgrass</name>
    <dbReference type="NCBI Taxonomy" id="38727"/>
    <lineage>
        <taxon>Eukaryota</taxon>
        <taxon>Viridiplantae</taxon>
        <taxon>Streptophyta</taxon>
        <taxon>Embryophyta</taxon>
        <taxon>Tracheophyta</taxon>
        <taxon>Spermatophyta</taxon>
        <taxon>Magnoliopsida</taxon>
        <taxon>Liliopsida</taxon>
        <taxon>Poales</taxon>
        <taxon>Poaceae</taxon>
        <taxon>PACMAD clade</taxon>
        <taxon>Panicoideae</taxon>
        <taxon>Panicodae</taxon>
        <taxon>Paniceae</taxon>
        <taxon>Panicinae</taxon>
        <taxon>Panicum</taxon>
        <taxon>Panicum sect. Hiantes</taxon>
    </lineage>
</organism>
<dbReference type="EMBL" id="CM029043">
    <property type="protein sequence ID" value="KAG2610228.1"/>
    <property type="molecule type" value="Genomic_DNA"/>
</dbReference>
<evidence type="ECO:0000313" key="3">
    <source>
        <dbReference type="Proteomes" id="UP000823388"/>
    </source>
</evidence>
<reference evidence="2" key="1">
    <citation type="submission" date="2020-05" db="EMBL/GenBank/DDBJ databases">
        <title>WGS assembly of Panicum virgatum.</title>
        <authorList>
            <person name="Lovell J.T."/>
            <person name="Jenkins J."/>
            <person name="Shu S."/>
            <person name="Juenger T.E."/>
            <person name="Schmutz J."/>
        </authorList>
    </citation>
    <scope>NUCLEOTIDE SEQUENCE</scope>
    <source>
        <strain evidence="2">AP13</strain>
    </source>
</reference>
<gene>
    <name evidence="2" type="ORF">PVAP13_4KG175433</name>
</gene>
<evidence type="ECO:0000256" key="1">
    <source>
        <dbReference type="SAM" id="MobiDB-lite"/>
    </source>
</evidence>
<feature type="region of interest" description="Disordered" evidence="1">
    <location>
        <begin position="146"/>
        <end position="180"/>
    </location>
</feature>
<comment type="caution">
    <text evidence="2">The sequence shown here is derived from an EMBL/GenBank/DDBJ whole genome shotgun (WGS) entry which is preliminary data.</text>
</comment>